<dbReference type="Proteomes" id="UP000014158">
    <property type="component" value="Unassembled WGS sequence"/>
</dbReference>
<dbReference type="NCBIfam" id="NF033550">
    <property type="entry name" value="transpos_ISL3"/>
    <property type="match status" value="1"/>
</dbReference>
<protein>
    <submittedName>
        <fullName evidence="2">Transposase</fullName>
    </submittedName>
</protein>
<comment type="caution">
    <text evidence="2">The sequence shown here is derived from an EMBL/GenBank/DDBJ whole genome shotgun (WGS) entry which is preliminary data.</text>
</comment>
<dbReference type="AlphaFoldDB" id="R2QVU9"/>
<evidence type="ECO:0000313" key="2">
    <source>
        <dbReference type="EMBL" id="EOH75615.1"/>
    </source>
</evidence>
<reference evidence="3 7" key="2">
    <citation type="submission" date="2013-03" db="EMBL/GenBank/DDBJ databases">
        <title>The Genome Sequence of Enterococcus raffinosus ATCC_49464 (PacBio/Illumina hybrid assembly).</title>
        <authorList>
            <consortium name="The Broad Institute Genomics Platform"/>
            <consortium name="The Broad Institute Genome Sequencing Center for Infectious Disease"/>
            <person name="Earl A."/>
            <person name="Russ C."/>
            <person name="Gilmore M."/>
            <person name="Surin D."/>
            <person name="Walker B."/>
            <person name="Young S."/>
            <person name="Zeng Q."/>
            <person name="Gargeya S."/>
            <person name="Fitzgerald M."/>
            <person name="Haas B."/>
            <person name="Abouelleil A."/>
            <person name="Allen A.W."/>
            <person name="Alvarado L."/>
            <person name="Arachchi H.M."/>
            <person name="Berlin A.M."/>
            <person name="Chapman S.B."/>
            <person name="Gainer-Dewar J."/>
            <person name="Goldberg J."/>
            <person name="Griggs A."/>
            <person name="Gujja S."/>
            <person name="Hansen M."/>
            <person name="Howarth C."/>
            <person name="Imamovic A."/>
            <person name="Ireland A."/>
            <person name="Larimer J."/>
            <person name="McCowan C."/>
            <person name="Murphy C."/>
            <person name="Pearson M."/>
            <person name="Poon T.W."/>
            <person name="Priest M."/>
            <person name="Roberts A."/>
            <person name="Saif S."/>
            <person name="Shea T."/>
            <person name="Sisk P."/>
            <person name="Sykes S."/>
            <person name="Wortman J."/>
            <person name="Nusbaum C."/>
            <person name="Birren B."/>
        </authorList>
    </citation>
    <scope>NUCLEOTIDE SEQUENCE [LARGE SCALE GENOMIC DNA]</scope>
    <source>
        <strain evidence="3 7">ATCC 49464</strain>
    </source>
</reference>
<dbReference type="PANTHER" id="PTHR33498">
    <property type="entry name" value="TRANSPOSASE FOR INSERTION SEQUENCE ELEMENT IS1557"/>
    <property type="match status" value="1"/>
</dbReference>
<keyword evidence="7" id="KW-1185">Reference proteome</keyword>
<dbReference type="OrthoDB" id="2012732at2"/>
<dbReference type="EMBL" id="AJAL01000017">
    <property type="protein sequence ID" value="EOH75615.1"/>
    <property type="molecule type" value="Genomic_DNA"/>
</dbReference>
<evidence type="ECO:0000313" key="3">
    <source>
        <dbReference type="EMBL" id="EOT70780.1"/>
    </source>
</evidence>
<evidence type="ECO:0000313" key="4">
    <source>
        <dbReference type="EMBL" id="EOT81611.1"/>
    </source>
</evidence>
<dbReference type="PANTHER" id="PTHR33498:SF1">
    <property type="entry name" value="TRANSPOSASE FOR INSERTION SEQUENCE ELEMENT IS1557"/>
    <property type="match status" value="1"/>
</dbReference>
<dbReference type="EMBL" id="ASWF01000001">
    <property type="protein sequence ID" value="EOT81630.1"/>
    <property type="molecule type" value="Genomic_DNA"/>
</dbReference>
<dbReference type="InterPro" id="IPR002560">
    <property type="entry name" value="Transposase_DDE"/>
</dbReference>
<dbReference type="EMBL" id="ASWF01000001">
    <property type="protein sequence ID" value="EOT81611.1"/>
    <property type="molecule type" value="Genomic_DNA"/>
</dbReference>
<gene>
    <name evidence="4" type="ORF">I590_00021</name>
    <name evidence="5" type="ORF">I590_00040</name>
    <name evidence="3" type="ORF">I590_04120</name>
    <name evidence="2" type="ORF">UAK_03259</name>
</gene>
<dbReference type="PATRIC" id="fig|1158602.3.peg.3264"/>
<sequence length="435" mass="51160">MPDLHHIKLLLGIKDKNIFITNVESKSIKKTKSLVVSATLSKEIHRCPLCKQVNHEGMIVKNGKKKSLIQLNKCANQLTYLALAKQRYHCRGCHTYFTANTYIVDRNCFIAKQVRYKILEELTKKQAMTTIAKHCGVSWSTVSRTLASLIPMTKVKRNWLPRCLLMDEFRSLKNQVGPYSFSCMDGDTGKLLDILPSRKKKALVSYFMQFERRVRLKVKVIVTDMNASYASLIKECFPKAKLVVDRFHIVKHLIRKFEDIRVRIMKSFDRNDPTQAKYYRQLKALSRLLIKRQDKLVYDKWTKWRNFGWAYLTESEVVDRLLSISDELRIAYFYYQEILQAFHDKEADTFFKLVRTMPDSVPKELHPIKKAFINYESGIRLALELPYSNAKIENLHTHIKALKRVAYGFRSFRKMKTRIFLLNNLITYESKKHLK</sequence>
<proteinExistence type="predicted"/>
<dbReference type="Pfam" id="PF01610">
    <property type="entry name" value="DDE_Tnp_ISL3"/>
    <property type="match status" value="1"/>
</dbReference>
<name>R2QVU9_9ENTE</name>
<reference evidence="2 6" key="1">
    <citation type="submission" date="2013-02" db="EMBL/GenBank/DDBJ databases">
        <title>The Genome Sequence of Enterococcus raffinosus ATCC_49464.</title>
        <authorList>
            <consortium name="The Broad Institute Genome Sequencing Platform"/>
            <consortium name="The Broad Institute Genome Sequencing Center for Infectious Disease"/>
            <person name="Earl A.M."/>
            <person name="Gilmore M.S."/>
            <person name="Lebreton F."/>
            <person name="Walker B."/>
            <person name="Young S.K."/>
            <person name="Zeng Q."/>
            <person name="Gargeya S."/>
            <person name="Fitzgerald M."/>
            <person name="Haas B."/>
            <person name="Abouelleil A."/>
            <person name="Alvarado L."/>
            <person name="Arachchi H.M."/>
            <person name="Berlin A.M."/>
            <person name="Chapman S.B."/>
            <person name="Dewar J."/>
            <person name="Goldberg J."/>
            <person name="Griggs A."/>
            <person name="Gujja S."/>
            <person name="Hansen M."/>
            <person name="Howarth C."/>
            <person name="Imamovic A."/>
            <person name="Larimer J."/>
            <person name="McCowan C."/>
            <person name="Murphy C."/>
            <person name="Neiman D."/>
            <person name="Pearson M."/>
            <person name="Priest M."/>
            <person name="Roberts A."/>
            <person name="Saif S."/>
            <person name="Shea T."/>
            <person name="Sisk P."/>
            <person name="Sykes S."/>
            <person name="Wortman J."/>
            <person name="Nusbaum C."/>
            <person name="Birren B."/>
        </authorList>
    </citation>
    <scope>NUCLEOTIDE SEQUENCE [LARGE SCALE GENOMIC DNA]</scope>
    <source>
        <strain evidence="2 6">ATCC 49464</strain>
    </source>
</reference>
<evidence type="ECO:0000313" key="6">
    <source>
        <dbReference type="Proteomes" id="UP000013877"/>
    </source>
</evidence>
<dbReference type="eggNOG" id="COG3464">
    <property type="taxonomic scope" value="Bacteria"/>
</dbReference>
<dbReference type="EMBL" id="ASWF01000007">
    <property type="protein sequence ID" value="EOT70780.1"/>
    <property type="molecule type" value="Genomic_DNA"/>
</dbReference>
<dbReference type="Proteomes" id="UP000013877">
    <property type="component" value="Unassembled WGS sequence"/>
</dbReference>
<organism evidence="2 6">
    <name type="scientific">Enterococcus raffinosus ATCC 49464</name>
    <dbReference type="NCBI Taxonomy" id="1158602"/>
    <lineage>
        <taxon>Bacteria</taxon>
        <taxon>Bacillati</taxon>
        <taxon>Bacillota</taxon>
        <taxon>Bacilli</taxon>
        <taxon>Lactobacillales</taxon>
        <taxon>Enterococcaceae</taxon>
        <taxon>Enterococcus</taxon>
    </lineage>
</organism>
<dbReference type="RefSeq" id="WP_010746443.1">
    <property type="nucleotide sequence ID" value="NZ_ASWF01000001.1"/>
</dbReference>
<dbReference type="InterPro" id="IPR047951">
    <property type="entry name" value="Transpos_ISL3"/>
</dbReference>
<accession>R2QVU9</accession>
<feature type="domain" description="Transposase IS204/IS1001/IS1096/IS1165 DDE" evidence="1">
    <location>
        <begin position="165"/>
        <end position="419"/>
    </location>
</feature>
<evidence type="ECO:0000313" key="7">
    <source>
        <dbReference type="Proteomes" id="UP000014158"/>
    </source>
</evidence>
<evidence type="ECO:0000259" key="1">
    <source>
        <dbReference type="Pfam" id="PF01610"/>
    </source>
</evidence>
<dbReference type="HOGENOM" id="CLU_041900_1_0_9"/>
<evidence type="ECO:0000313" key="5">
    <source>
        <dbReference type="EMBL" id="EOT81630.1"/>
    </source>
</evidence>